<dbReference type="InterPro" id="IPR011010">
    <property type="entry name" value="DNA_brk_join_enz"/>
</dbReference>
<accession>A0AAD5LGP2</accession>
<dbReference type="InterPro" id="IPR010998">
    <property type="entry name" value="Integrase_recombinase_N"/>
</dbReference>
<protein>
    <recommendedName>
        <fullName evidence="5">Tyr recombinase domain-containing protein</fullName>
    </recommendedName>
</protein>
<dbReference type="PANTHER" id="PTHR35617:SF3">
    <property type="entry name" value="CORE-BINDING (CB) DOMAIN-CONTAINING PROTEIN"/>
    <property type="match status" value="1"/>
</dbReference>
<evidence type="ECO:0000313" key="3">
    <source>
        <dbReference type="EMBL" id="KAI9557328.1"/>
    </source>
</evidence>
<dbReference type="Gene3D" id="1.10.443.10">
    <property type="entry name" value="Intergrase catalytic core"/>
    <property type="match status" value="1"/>
</dbReference>
<gene>
    <name evidence="3" type="ORF">GHT06_017156</name>
</gene>
<dbReference type="AlphaFoldDB" id="A0AAD5LGP2"/>
<dbReference type="InterPro" id="IPR013762">
    <property type="entry name" value="Integrase-like_cat_sf"/>
</dbReference>
<keyword evidence="2" id="KW-0233">DNA recombination</keyword>
<evidence type="ECO:0000256" key="2">
    <source>
        <dbReference type="ARBA" id="ARBA00023172"/>
    </source>
</evidence>
<sequence>MPPVNTGRLHTANRLETLRNCLGAQGIPPEVVELLLAATRSNSFAAYQSAWSAWRDSCHRGDNDPLSVGVVETLKFLSDSSKEGNSYSSINVFRSMLSSTLSLAPSGLSEVGKHPFVVKLLKEMYNARTPLPKYTHTWDPAEVLNFFETTATKEMSTLSLARLTTLLRCGELASIRADSIRFSQLEVSFILGKPRKTTTQHSGPSKRISVASWQRNEIICLVACIKAYIAKTADLCTAGNSEFLFIGSTRPHNPASSSSLGRWIKELREAGVDTAIFFCPFDKIGRRI</sequence>
<organism evidence="3 4">
    <name type="scientific">Daphnia sinensis</name>
    <dbReference type="NCBI Taxonomy" id="1820382"/>
    <lineage>
        <taxon>Eukaryota</taxon>
        <taxon>Metazoa</taxon>
        <taxon>Ecdysozoa</taxon>
        <taxon>Arthropoda</taxon>
        <taxon>Crustacea</taxon>
        <taxon>Branchiopoda</taxon>
        <taxon>Diplostraca</taxon>
        <taxon>Cladocera</taxon>
        <taxon>Anomopoda</taxon>
        <taxon>Daphniidae</taxon>
        <taxon>Daphnia</taxon>
        <taxon>Daphnia similis group</taxon>
    </lineage>
</organism>
<dbReference type="Proteomes" id="UP000820818">
    <property type="component" value="Linkage Group LG6"/>
</dbReference>
<reference evidence="3 4" key="1">
    <citation type="submission" date="2022-05" db="EMBL/GenBank/DDBJ databases">
        <title>A multi-omics perspective on studying reproductive biology in Daphnia sinensis.</title>
        <authorList>
            <person name="Jia J."/>
        </authorList>
    </citation>
    <scope>NUCLEOTIDE SEQUENCE [LARGE SCALE GENOMIC DNA]</scope>
    <source>
        <strain evidence="3 4">WSL</strain>
    </source>
</reference>
<keyword evidence="4" id="KW-1185">Reference proteome</keyword>
<dbReference type="EMBL" id="WJBH02000006">
    <property type="protein sequence ID" value="KAI9557328.1"/>
    <property type="molecule type" value="Genomic_DNA"/>
</dbReference>
<dbReference type="GO" id="GO:0003677">
    <property type="term" value="F:DNA binding"/>
    <property type="evidence" value="ECO:0007669"/>
    <property type="project" value="UniProtKB-KW"/>
</dbReference>
<dbReference type="GO" id="GO:0006310">
    <property type="term" value="P:DNA recombination"/>
    <property type="evidence" value="ECO:0007669"/>
    <property type="project" value="UniProtKB-KW"/>
</dbReference>
<name>A0AAD5LGP2_9CRUS</name>
<evidence type="ECO:0000256" key="1">
    <source>
        <dbReference type="ARBA" id="ARBA00023125"/>
    </source>
</evidence>
<comment type="caution">
    <text evidence="3">The sequence shown here is derived from an EMBL/GenBank/DDBJ whole genome shotgun (WGS) entry which is preliminary data.</text>
</comment>
<evidence type="ECO:0000313" key="4">
    <source>
        <dbReference type="Proteomes" id="UP000820818"/>
    </source>
</evidence>
<dbReference type="GO" id="GO:0015074">
    <property type="term" value="P:DNA integration"/>
    <property type="evidence" value="ECO:0007669"/>
    <property type="project" value="InterPro"/>
</dbReference>
<dbReference type="SUPFAM" id="SSF56349">
    <property type="entry name" value="DNA breaking-rejoining enzymes"/>
    <property type="match status" value="1"/>
</dbReference>
<dbReference type="PANTHER" id="PTHR35617">
    <property type="entry name" value="PHAGE_INTEGRASE DOMAIN-CONTAINING PROTEIN"/>
    <property type="match status" value="1"/>
</dbReference>
<dbReference type="Gene3D" id="1.10.150.130">
    <property type="match status" value="1"/>
</dbReference>
<keyword evidence="1" id="KW-0238">DNA-binding</keyword>
<proteinExistence type="predicted"/>
<evidence type="ECO:0008006" key="5">
    <source>
        <dbReference type="Google" id="ProtNLM"/>
    </source>
</evidence>